<dbReference type="SUPFAM" id="SSF46785">
    <property type="entry name" value="Winged helix' DNA-binding domain"/>
    <property type="match status" value="1"/>
</dbReference>
<keyword evidence="7" id="KW-1185">Reference proteome</keyword>
<dbReference type="InterPro" id="IPR000847">
    <property type="entry name" value="LysR_HTH_N"/>
</dbReference>
<dbReference type="Gene3D" id="3.40.190.10">
    <property type="entry name" value="Periplasmic binding protein-like II"/>
    <property type="match status" value="2"/>
</dbReference>
<dbReference type="InterPro" id="IPR036390">
    <property type="entry name" value="WH_DNA-bd_sf"/>
</dbReference>
<dbReference type="EMBL" id="CP089983">
    <property type="protein sequence ID" value="WXB05921.1"/>
    <property type="molecule type" value="Genomic_DNA"/>
</dbReference>
<accession>A0ABZ2L9N0</accession>
<dbReference type="Gene3D" id="1.10.10.10">
    <property type="entry name" value="Winged helix-like DNA-binding domain superfamily/Winged helix DNA-binding domain"/>
    <property type="match status" value="1"/>
</dbReference>
<dbReference type="InterPro" id="IPR050389">
    <property type="entry name" value="LysR-type_TF"/>
</dbReference>
<dbReference type="InterPro" id="IPR005119">
    <property type="entry name" value="LysR_subst-bd"/>
</dbReference>
<evidence type="ECO:0000256" key="4">
    <source>
        <dbReference type="ARBA" id="ARBA00023163"/>
    </source>
</evidence>
<keyword evidence="2" id="KW-0805">Transcription regulation</keyword>
<keyword evidence="3" id="KW-0238">DNA-binding</keyword>
<dbReference type="InterPro" id="IPR037402">
    <property type="entry name" value="YidZ_PBP2"/>
</dbReference>
<evidence type="ECO:0000256" key="2">
    <source>
        <dbReference type="ARBA" id="ARBA00023015"/>
    </source>
</evidence>
<evidence type="ECO:0000256" key="3">
    <source>
        <dbReference type="ARBA" id="ARBA00023125"/>
    </source>
</evidence>
<sequence>MFAVLAEERSVSRSASRLALSQPAVSRSLQRLRDMFRDDLLIRTASGYEPTPKGQRMLSELSAILPRLDRMLAGAEFDPTEENATFRIAVTDNAAQVITPTLCRTVLPKSKRVTFQFLAWHDGSLEELEHGRLDLALNADDGHAPERFHREVIYDDEFVCIVSKDSPHTKRITLKQYANGLHIGIGILGGRQTIPEQRLLALGYQRTCVIEVPYFVAAMRCIPGTELIATVPKRLMAGEPHNPRVKVLEPPPELTGFRYLMIWHPRVHTDAAHTWLRSAIRETCTFRG</sequence>
<organism evidence="6 7">
    <name type="scientific">Pendulispora rubella</name>
    <dbReference type="NCBI Taxonomy" id="2741070"/>
    <lineage>
        <taxon>Bacteria</taxon>
        <taxon>Pseudomonadati</taxon>
        <taxon>Myxococcota</taxon>
        <taxon>Myxococcia</taxon>
        <taxon>Myxococcales</taxon>
        <taxon>Sorangiineae</taxon>
        <taxon>Pendulisporaceae</taxon>
        <taxon>Pendulispora</taxon>
    </lineage>
</organism>
<evidence type="ECO:0000313" key="7">
    <source>
        <dbReference type="Proteomes" id="UP001374803"/>
    </source>
</evidence>
<evidence type="ECO:0000256" key="1">
    <source>
        <dbReference type="ARBA" id="ARBA00009437"/>
    </source>
</evidence>
<dbReference type="PANTHER" id="PTHR30118:SF15">
    <property type="entry name" value="TRANSCRIPTIONAL REGULATORY PROTEIN"/>
    <property type="match status" value="1"/>
</dbReference>
<keyword evidence="4" id="KW-0804">Transcription</keyword>
<dbReference type="PRINTS" id="PR00039">
    <property type="entry name" value="HTHLYSR"/>
</dbReference>
<gene>
    <name evidence="6" type="ORF">LVJ94_01410</name>
</gene>
<evidence type="ECO:0000259" key="5">
    <source>
        <dbReference type="PROSITE" id="PS50931"/>
    </source>
</evidence>
<evidence type="ECO:0000313" key="6">
    <source>
        <dbReference type="EMBL" id="WXB05921.1"/>
    </source>
</evidence>
<dbReference type="CDD" id="cd08417">
    <property type="entry name" value="PBP2_Nitroaromatics_like"/>
    <property type="match status" value="1"/>
</dbReference>
<dbReference type="Pfam" id="PF03466">
    <property type="entry name" value="LysR_substrate"/>
    <property type="match status" value="1"/>
</dbReference>
<dbReference type="Pfam" id="PF00126">
    <property type="entry name" value="HTH_1"/>
    <property type="match status" value="1"/>
</dbReference>
<feature type="domain" description="HTH lysR-type" evidence="5">
    <location>
        <begin position="1"/>
        <end position="51"/>
    </location>
</feature>
<name>A0ABZ2L9N0_9BACT</name>
<reference evidence="6" key="1">
    <citation type="submission" date="2021-12" db="EMBL/GenBank/DDBJ databases">
        <title>Discovery of the Pendulisporaceae a myxobacterial family with distinct sporulation behavior and unique specialized metabolism.</title>
        <authorList>
            <person name="Garcia R."/>
            <person name="Popoff A."/>
            <person name="Bader C.D."/>
            <person name="Loehr J."/>
            <person name="Walesch S."/>
            <person name="Walt C."/>
            <person name="Boldt J."/>
            <person name="Bunk B."/>
            <person name="Haeckl F.J.F.P.J."/>
            <person name="Gunesch A.P."/>
            <person name="Birkelbach J."/>
            <person name="Nuebel U."/>
            <person name="Pietschmann T."/>
            <person name="Bach T."/>
            <person name="Mueller R."/>
        </authorList>
    </citation>
    <scope>NUCLEOTIDE SEQUENCE</scope>
    <source>
        <strain evidence="6">MSr11367</strain>
    </source>
</reference>
<comment type="similarity">
    <text evidence="1">Belongs to the LysR transcriptional regulatory family.</text>
</comment>
<dbReference type="Proteomes" id="UP001374803">
    <property type="component" value="Chromosome"/>
</dbReference>
<proteinExistence type="inferred from homology"/>
<protein>
    <submittedName>
        <fullName evidence="6">LysR family transcriptional regulator</fullName>
    </submittedName>
</protein>
<dbReference type="InterPro" id="IPR036388">
    <property type="entry name" value="WH-like_DNA-bd_sf"/>
</dbReference>
<dbReference type="PANTHER" id="PTHR30118">
    <property type="entry name" value="HTH-TYPE TRANSCRIPTIONAL REGULATOR LEUO-RELATED"/>
    <property type="match status" value="1"/>
</dbReference>
<dbReference type="SUPFAM" id="SSF53850">
    <property type="entry name" value="Periplasmic binding protein-like II"/>
    <property type="match status" value="1"/>
</dbReference>
<dbReference type="PROSITE" id="PS50931">
    <property type="entry name" value="HTH_LYSR"/>
    <property type="match status" value="1"/>
</dbReference>